<reference evidence="11 12" key="1">
    <citation type="submission" date="2016-10" db="EMBL/GenBank/DDBJ databases">
        <authorList>
            <person name="de Groot N.N."/>
        </authorList>
    </citation>
    <scope>NUCLEOTIDE SEQUENCE [LARGE SCALE GENOMIC DNA]</scope>
    <source>
        <strain evidence="11 12">DSM 19548</strain>
    </source>
</reference>
<dbReference type="InterPro" id="IPR048279">
    <property type="entry name" value="MdtK-like"/>
</dbReference>
<feature type="transmembrane region" description="Helical" evidence="10">
    <location>
        <begin position="356"/>
        <end position="373"/>
    </location>
</feature>
<evidence type="ECO:0000256" key="6">
    <source>
        <dbReference type="ARBA" id="ARBA00022989"/>
    </source>
</evidence>
<feature type="transmembrane region" description="Helical" evidence="10">
    <location>
        <begin position="196"/>
        <end position="219"/>
    </location>
</feature>
<dbReference type="PANTHER" id="PTHR43298:SF2">
    <property type="entry name" value="FMN_FAD EXPORTER YEEO-RELATED"/>
    <property type="match status" value="1"/>
</dbReference>
<dbReference type="NCBIfam" id="TIGR00797">
    <property type="entry name" value="matE"/>
    <property type="match status" value="1"/>
</dbReference>
<keyword evidence="6 10" id="KW-1133">Transmembrane helix</keyword>
<organism evidence="11 12">
    <name type="scientific">Tropicimonas isoalkanivorans</name>
    <dbReference type="NCBI Taxonomy" id="441112"/>
    <lineage>
        <taxon>Bacteria</taxon>
        <taxon>Pseudomonadati</taxon>
        <taxon>Pseudomonadota</taxon>
        <taxon>Alphaproteobacteria</taxon>
        <taxon>Rhodobacterales</taxon>
        <taxon>Roseobacteraceae</taxon>
        <taxon>Tropicimonas</taxon>
    </lineage>
</organism>
<feature type="transmembrane region" description="Helical" evidence="10">
    <location>
        <begin position="133"/>
        <end position="150"/>
    </location>
</feature>
<dbReference type="InterPro" id="IPR002528">
    <property type="entry name" value="MATE_fam"/>
</dbReference>
<dbReference type="Pfam" id="PF01554">
    <property type="entry name" value="MatE"/>
    <property type="match status" value="2"/>
</dbReference>
<keyword evidence="7" id="KW-0406">Ion transport</keyword>
<dbReference type="InterPro" id="IPR050222">
    <property type="entry name" value="MATE_MdtK"/>
</dbReference>
<accession>A0A1I1GKK2</accession>
<proteinExistence type="predicted"/>
<gene>
    <name evidence="11" type="ORF">SAMN04488094_102625</name>
</gene>
<dbReference type="OrthoDB" id="9780160at2"/>
<evidence type="ECO:0000256" key="4">
    <source>
        <dbReference type="ARBA" id="ARBA00022475"/>
    </source>
</evidence>
<feature type="transmembrane region" description="Helical" evidence="10">
    <location>
        <begin position="12"/>
        <end position="34"/>
    </location>
</feature>
<name>A0A1I1GKK2_9RHOB</name>
<evidence type="ECO:0000256" key="9">
    <source>
        <dbReference type="ARBA" id="ARBA00031636"/>
    </source>
</evidence>
<feature type="transmembrane region" description="Helical" evidence="10">
    <location>
        <begin position="239"/>
        <end position="266"/>
    </location>
</feature>
<evidence type="ECO:0000313" key="12">
    <source>
        <dbReference type="Proteomes" id="UP000198728"/>
    </source>
</evidence>
<feature type="transmembrane region" description="Helical" evidence="10">
    <location>
        <begin position="162"/>
        <end position="184"/>
    </location>
</feature>
<keyword evidence="4" id="KW-1003">Cell membrane</keyword>
<keyword evidence="2" id="KW-0813">Transport</keyword>
<evidence type="ECO:0000256" key="2">
    <source>
        <dbReference type="ARBA" id="ARBA00022448"/>
    </source>
</evidence>
<sequence length="466" mass="49080">MTAPRSYPAHARALLGLGLPLIGGHLGQFAIQLTDTIMMGWYDVEALAAIVLGSTMFFVFFIMGSGFGLAVMPMVAAASENGEGEVQIRRVTRMGLWLSAAFSAVTLPPLLWAEPILRAMGQTPDVARLAGQYLAIAGWGLLPGLGVMVLKSYLAALERTQMVLWIAVVAALVNAAVNYVLIFGSFGAPELGVRGAAIASVSVQVVSLIGLVAYAVRVFPEHQLFVRLWRMDRGALSQVFRLGWPIGLTNLSEVGLFAASAVMVGWLGAVPLAAHGIAMEMATATFLIHLGLSNAATIRTGKALGRGDIPDLRRGAQVTVALTVAIASVAVAVFLTWPEAMLSLFIDPDDPQKPDIIAIGTGLMMLAALFQMADGGQVAAHGLLRGLQDTRVPMVISGVTYWVVGISSGYVLGFPMGLGAAGVWCGLVLGLTASVVALMWRFWRRALPAAEARFDGQSALMAAPTV</sequence>
<feature type="transmembrane region" description="Helical" evidence="10">
    <location>
        <begin position="46"/>
        <end position="73"/>
    </location>
</feature>
<evidence type="ECO:0000256" key="8">
    <source>
        <dbReference type="ARBA" id="ARBA00023136"/>
    </source>
</evidence>
<evidence type="ECO:0000256" key="7">
    <source>
        <dbReference type="ARBA" id="ARBA00023065"/>
    </source>
</evidence>
<feature type="transmembrane region" description="Helical" evidence="10">
    <location>
        <begin position="316"/>
        <end position="336"/>
    </location>
</feature>
<dbReference type="AlphaFoldDB" id="A0A1I1GKK2"/>
<keyword evidence="12" id="KW-1185">Reference proteome</keyword>
<keyword evidence="8 10" id="KW-0472">Membrane</keyword>
<dbReference type="CDD" id="cd13131">
    <property type="entry name" value="MATE_NorM_like"/>
    <property type="match status" value="1"/>
</dbReference>
<evidence type="ECO:0000256" key="5">
    <source>
        <dbReference type="ARBA" id="ARBA00022692"/>
    </source>
</evidence>
<keyword evidence="5 10" id="KW-0812">Transmembrane</keyword>
<evidence type="ECO:0000256" key="10">
    <source>
        <dbReference type="SAM" id="Phobius"/>
    </source>
</evidence>
<dbReference type="Proteomes" id="UP000198728">
    <property type="component" value="Unassembled WGS sequence"/>
</dbReference>
<evidence type="ECO:0000256" key="1">
    <source>
        <dbReference type="ARBA" id="ARBA00004429"/>
    </source>
</evidence>
<comment type="subcellular location">
    <subcellularLocation>
        <location evidence="1">Cell inner membrane</location>
        <topology evidence="1">Multi-pass membrane protein</topology>
    </subcellularLocation>
</comment>
<dbReference type="GO" id="GO:0006811">
    <property type="term" value="P:monoatomic ion transport"/>
    <property type="evidence" value="ECO:0007669"/>
    <property type="project" value="UniProtKB-KW"/>
</dbReference>
<feature type="transmembrane region" description="Helical" evidence="10">
    <location>
        <begin position="394"/>
        <end position="412"/>
    </location>
</feature>
<keyword evidence="3" id="KW-0050">Antiport</keyword>
<dbReference type="PIRSF" id="PIRSF006603">
    <property type="entry name" value="DinF"/>
    <property type="match status" value="1"/>
</dbReference>
<protein>
    <recommendedName>
        <fullName evidence="9">Multidrug-efflux transporter</fullName>
    </recommendedName>
</protein>
<feature type="transmembrane region" description="Helical" evidence="10">
    <location>
        <begin position="272"/>
        <end position="295"/>
    </location>
</feature>
<dbReference type="GO" id="GO:0015297">
    <property type="term" value="F:antiporter activity"/>
    <property type="evidence" value="ECO:0007669"/>
    <property type="project" value="UniProtKB-KW"/>
</dbReference>
<dbReference type="EMBL" id="FOLG01000002">
    <property type="protein sequence ID" value="SFC12289.1"/>
    <property type="molecule type" value="Genomic_DNA"/>
</dbReference>
<dbReference type="RefSeq" id="WP_093359946.1">
    <property type="nucleotide sequence ID" value="NZ_FOLG01000002.1"/>
</dbReference>
<feature type="transmembrane region" description="Helical" evidence="10">
    <location>
        <begin position="418"/>
        <end position="443"/>
    </location>
</feature>
<evidence type="ECO:0000256" key="3">
    <source>
        <dbReference type="ARBA" id="ARBA00022449"/>
    </source>
</evidence>
<feature type="transmembrane region" description="Helical" evidence="10">
    <location>
        <begin position="94"/>
        <end position="113"/>
    </location>
</feature>
<dbReference type="STRING" id="441112.SAMN04488094_102625"/>
<dbReference type="PANTHER" id="PTHR43298">
    <property type="entry name" value="MULTIDRUG RESISTANCE PROTEIN NORM-RELATED"/>
    <property type="match status" value="1"/>
</dbReference>
<evidence type="ECO:0000313" key="11">
    <source>
        <dbReference type="EMBL" id="SFC12289.1"/>
    </source>
</evidence>
<dbReference type="GO" id="GO:0042910">
    <property type="term" value="F:xenobiotic transmembrane transporter activity"/>
    <property type="evidence" value="ECO:0007669"/>
    <property type="project" value="InterPro"/>
</dbReference>
<dbReference type="GO" id="GO:0005886">
    <property type="term" value="C:plasma membrane"/>
    <property type="evidence" value="ECO:0007669"/>
    <property type="project" value="UniProtKB-SubCell"/>
</dbReference>